<name>A0A2D4IGB3_MICLE</name>
<reference evidence="2" key="1">
    <citation type="submission" date="2017-07" db="EMBL/GenBank/DDBJ databases">
        <authorList>
            <person name="Mikheyev A."/>
            <person name="Grau M."/>
        </authorList>
    </citation>
    <scope>NUCLEOTIDE SEQUENCE</scope>
    <source>
        <tissue evidence="2">Venom_gland</tissue>
    </source>
</reference>
<accession>A0A2D4IGB3</accession>
<dbReference type="EMBL" id="IACK01098793">
    <property type="protein sequence ID" value="LAA83238.1"/>
    <property type="molecule type" value="Transcribed_RNA"/>
</dbReference>
<sequence>MLIKPWSPAPQKTEQAPPTQAEHSQRSSKASLKNHDFKLFNSRPSKNQRLPPPNLFSLFQSWTSSPIILSLETADKESTCRTEANKALCQKCKPQWLLGAEGTRIRDPSFGILGNTFQLGKLPSCQKMVWGWTG</sequence>
<organism evidence="2">
    <name type="scientific">Micrurus lemniscatus lemniscatus</name>
    <dbReference type="NCBI Taxonomy" id="129467"/>
    <lineage>
        <taxon>Eukaryota</taxon>
        <taxon>Metazoa</taxon>
        <taxon>Chordata</taxon>
        <taxon>Craniata</taxon>
        <taxon>Vertebrata</taxon>
        <taxon>Euteleostomi</taxon>
        <taxon>Lepidosauria</taxon>
        <taxon>Squamata</taxon>
        <taxon>Bifurcata</taxon>
        <taxon>Unidentata</taxon>
        <taxon>Episquamata</taxon>
        <taxon>Toxicofera</taxon>
        <taxon>Serpentes</taxon>
        <taxon>Colubroidea</taxon>
        <taxon>Elapidae</taxon>
        <taxon>Elapinae</taxon>
        <taxon>Micrurus</taxon>
    </lineage>
</organism>
<protein>
    <submittedName>
        <fullName evidence="2">Uncharacterized protein</fullName>
    </submittedName>
</protein>
<feature type="compositionally biased region" description="Polar residues" evidence="1">
    <location>
        <begin position="10"/>
        <end position="31"/>
    </location>
</feature>
<evidence type="ECO:0000256" key="1">
    <source>
        <dbReference type="SAM" id="MobiDB-lite"/>
    </source>
</evidence>
<evidence type="ECO:0000313" key="2">
    <source>
        <dbReference type="EMBL" id="LAA83238.1"/>
    </source>
</evidence>
<feature type="region of interest" description="Disordered" evidence="1">
    <location>
        <begin position="1"/>
        <end position="50"/>
    </location>
</feature>
<proteinExistence type="predicted"/>
<reference evidence="2" key="2">
    <citation type="submission" date="2017-11" db="EMBL/GenBank/DDBJ databases">
        <title>Coralsnake Venomics: Analyses of Venom Gland Transcriptomes and Proteomes of Six Brazilian Taxa.</title>
        <authorList>
            <person name="Aird S.D."/>
            <person name="Jorge da Silva N."/>
            <person name="Qiu L."/>
            <person name="Villar-Briones A."/>
            <person name="Aparecida-Saddi V."/>
            <person name="Campos-Telles M.P."/>
            <person name="Grau M."/>
            <person name="Mikheyev A.S."/>
        </authorList>
    </citation>
    <scope>NUCLEOTIDE SEQUENCE</scope>
    <source>
        <tissue evidence="2">Venom_gland</tissue>
    </source>
</reference>
<dbReference type="AlphaFoldDB" id="A0A2D4IGB3"/>